<name>L0DFF9_SINAD</name>
<keyword evidence="6 8" id="KW-1133">Transmembrane helix</keyword>
<dbReference type="SUPFAM" id="SSF53448">
    <property type="entry name" value="Nucleotide-diphospho-sugar transferases"/>
    <property type="match status" value="1"/>
</dbReference>
<keyword evidence="7 8" id="KW-0472">Membrane</keyword>
<dbReference type="Gene3D" id="3.90.550.10">
    <property type="entry name" value="Spore Coat Polysaccharide Biosynthesis Protein SpsA, Chain A"/>
    <property type="match status" value="1"/>
</dbReference>
<evidence type="ECO:0000256" key="1">
    <source>
        <dbReference type="ARBA" id="ARBA00022475"/>
    </source>
</evidence>
<dbReference type="eggNOG" id="COG0463">
    <property type="taxonomic scope" value="Bacteria"/>
</dbReference>
<dbReference type="EMBL" id="CP003364">
    <property type="protein sequence ID" value="AGA28119.1"/>
    <property type="molecule type" value="Genomic_DNA"/>
</dbReference>
<sequence length="360" mass="39494">MDQATHGSSLASDPDHDAPVLVLIPTFNDWDALAEVLPRLDAALASQGMVADILVVDDASVVDASPALVRAPFRALRRLEILTLRRNLGHQRAIAIGLAYAQDRLNHEAVVVMDGDGEDDPNDVPRLLERLHSERGQKIVFAERTRRSETFIFRLFYRLYKLIHYALIGQRVRVGNFSAIPRRRLNSLVVVAELWNHYAAATFRSRQPFCTIPTRRAKRLRGRSSMNFVGLVTHGLSAISVYGDIVGVRLLALSVVLALLSLTGIIAVVVVRFATHWAIPGWATLAAGLSLILLTHAIMMAFVFSFVILGSRHNLTFLPSRDYGIFVGGVRTFPQDDRAAIRATASGTGFTPSGGANDNA</sequence>
<dbReference type="AlphaFoldDB" id="L0DFF9"/>
<protein>
    <submittedName>
        <fullName evidence="10">Glycosyl transferase</fullName>
    </submittedName>
</protein>
<dbReference type="STRING" id="886293.Sinac_3891"/>
<evidence type="ECO:0000256" key="8">
    <source>
        <dbReference type="SAM" id="Phobius"/>
    </source>
</evidence>
<dbReference type="Pfam" id="PF00535">
    <property type="entry name" value="Glycos_transf_2"/>
    <property type="match status" value="1"/>
</dbReference>
<evidence type="ECO:0000313" key="10">
    <source>
        <dbReference type="EMBL" id="AGA28119.1"/>
    </source>
</evidence>
<dbReference type="Proteomes" id="UP000010798">
    <property type="component" value="Chromosome"/>
</dbReference>
<dbReference type="PANTHER" id="PTHR48090">
    <property type="entry name" value="UNDECAPRENYL-PHOSPHATE 4-DEOXY-4-FORMAMIDO-L-ARABINOSE TRANSFERASE-RELATED"/>
    <property type="match status" value="1"/>
</dbReference>
<dbReference type="InterPro" id="IPR001173">
    <property type="entry name" value="Glyco_trans_2-like"/>
</dbReference>
<evidence type="ECO:0000313" key="11">
    <source>
        <dbReference type="Proteomes" id="UP000010798"/>
    </source>
</evidence>
<dbReference type="KEGG" id="saci:Sinac_3891"/>
<evidence type="ECO:0000256" key="7">
    <source>
        <dbReference type="ARBA" id="ARBA00023136"/>
    </source>
</evidence>
<reference evidence="10 11" key="1">
    <citation type="submission" date="2012-02" db="EMBL/GenBank/DDBJ databases">
        <title>Complete sequence of chromosome of Singulisphaera acidiphila DSM 18658.</title>
        <authorList>
            <consortium name="US DOE Joint Genome Institute (JGI-PGF)"/>
            <person name="Lucas S."/>
            <person name="Copeland A."/>
            <person name="Lapidus A."/>
            <person name="Glavina del Rio T."/>
            <person name="Dalin E."/>
            <person name="Tice H."/>
            <person name="Bruce D."/>
            <person name="Goodwin L."/>
            <person name="Pitluck S."/>
            <person name="Peters L."/>
            <person name="Ovchinnikova G."/>
            <person name="Chertkov O."/>
            <person name="Kyrpides N."/>
            <person name="Mavromatis K."/>
            <person name="Ivanova N."/>
            <person name="Brettin T."/>
            <person name="Detter J.C."/>
            <person name="Han C."/>
            <person name="Larimer F."/>
            <person name="Land M."/>
            <person name="Hauser L."/>
            <person name="Markowitz V."/>
            <person name="Cheng J.-F."/>
            <person name="Hugenholtz P."/>
            <person name="Woyke T."/>
            <person name="Wu D."/>
            <person name="Tindall B."/>
            <person name="Pomrenke H."/>
            <person name="Brambilla E."/>
            <person name="Klenk H.-P."/>
            <person name="Eisen J.A."/>
        </authorList>
    </citation>
    <scope>NUCLEOTIDE SEQUENCE [LARGE SCALE GENOMIC DNA]</scope>
    <source>
        <strain evidence="11">ATCC BAA-1392 / DSM 18658 / VKM B-2454 / MOB10</strain>
    </source>
</reference>
<evidence type="ECO:0000256" key="3">
    <source>
        <dbReference type="ARBA" id="ARBA00022679"/>
    </source>
</evidence>
<feature type="domain" description="Glycosyltransferase 2-like" evidence="9">
    <location>
        <begin position="22"/>
        <end position="157"/>
    </location>
</feature>
<keyword evidence="1" id="KW-1003">Cell membrane</keyword>
<feature type="transmembrane region" description="Helical" evidence="8">
    <location>
        <begin position="251"/>
        <end position="273"/>
    </location>
</feature>
<feature type="transmembrane region" description="Helical" evidence="8">
    <location>
        <begin position="225"/>
        <end position="245"/>
    </location>
</feature>
<organism evidence="10 11">
    <name type="scientific">Singulisphaera acidiphila (strain ATCC BAA-1392 / DSM 18658 / VKM B-2454 / MOB10)</name>
    <dbReference type="NCBI Taxonomy" id="886293"/>
    <lineage>
        <taxon>Bacteria</taxon>
        <taxon>Pseudomonadati</taxon>
        <taxon>Planctomycetota</taxon>
        <taxon>Planctomycetia</taxon>
        <taxon>Isosphaerales</taxon>
        <taxon>Isosphaeraceae</taxon>
        <taxon>Singulisphaera</taxon>
    </lineage>
</organism>
<evidence type="ECO:0000256" key="5">
    <source>
        <dbReference type="ARBA" id="ARBA00022985"/>
    </source>
</evidence>
<proteinExistence type="predicted"/>
<keyword evidence="4 8" id="KW-0812">Transmembrane</keyword>
<dbReference type="OrthoDB" id="9807795at2"/>
<keyword evidence="2" id="KW-0328">Glycosyltransferase</keyword>
<keyword evidence="5" id="KW-0448">Lipopolysaccharide biosynthesis</keyword>
<dbReference type="PANTHER" id="PTHR48090:SF3">
    <property type="entry name" value="UNDECAPRENYL-PHOSPHATE 4-DEOXY-4-FORMAMIDO-L-ARABINOSE TRANSFERASE"/>
    <property type="match status" value="1"/>
</dbReference>
<evidence type="ECO:0000256" key="4">
    <source>
        <dbReference type="ARBA" id="ARBA00022692"/>
    </source>
</evidence>
<dbReference type="RefSeq" id="WP_015247253.1">
    <property type="nucleotide sequence ID" value="NC_019892.1"/>
</dbReference>
<evidence type="ECO:0000256" key="2">
    <source>
        <dbReference type="ARBA" id="ARBA00022676"/>
    </source>
</evidence>
<feature type="transmembrane region" description="Helical" evidence="8">
    <location>
        <begin position="285"/>
        <end position="309"/>
    </location>
</feature>
<evidence type="ECO:0000259" key="9">
    <source>
        <dbReference type="Pfam" id="PF00535"/>
    </source>
</evidence>
<dbReference type="GO" id="GO:0005886">
    <property type="term" value="C:plasma membrane"/>
    <property type="evidence" value="ECO:0007669"/>
    <property type="project" value="TreeGrafter"/>
</dbReference>
<dbReference type="GO" id="GO:0016757">
    <property type="term" value="F:glycosyltransferase activity"/>
    <property type="evidence" value="ECO:0007669"/>
    <property type="project" value="UniProtKB-KW"/>
</dbReference>
<dbReference type="HOGENOM" id="CLU_078483_0_0_0"/>
<gene>
    <name evidence="10" type="ordered locus">Sinac_3891</name>
</gene>
<evidence type="ECO:0000256" key="6">
    <source>
        <dbReference type="ARBA" id="ARBA00022989"/>
    </source>
</evidence>
<dbReference type="InterPro" id="IPR029044">
    <property type="entry name" value="Nucleotide-diphossugar_trans"/>
</dbReference>
<dbReference type="InterPro" id="IPR050256">
    <property type="entry name" value="Glycosyltransferase_2"/>
</dbReference>
<accession>L0DFF9</accession>
<keyword evidence="3 10" id="KW-0808">Transferase</keyword>
<dbReference type="GO" id="GO:0009103">
    <property type="term" value="P:lipopolysaccharide biosynthetic process"/>
    <property type="evidence" value="ECO:0007669"/>
    <property type="project" value="UniProtKB-KW"/>
</dbReference>
<keyword evidence="11" id="KW-1185">Reference proteome</keyword>